<evidence type="ECO:0000313" key="2">
    <source>
        <dbReference type="EMBL" id="JAC67720.1"/>
    </source>
</evidence>
<protein>
    <submittedName>
        <fullName evidence="2">Uncharacterized protein</fullName>
    </submittedName>
</protein>
<feature type="compositionally biased region" description="Basic and acidic residues" evidence="1">
    <location>
        <begin position="17"/>
        <end position="26"/>
    </location>
</feature>
<sequence>ADPSTQPAISPSIYNPARERRARNDLEKSASICKEQLPSTVGSGISTQFLYFRNGRPQFLGHIDQHPAPQHRS</sequence>
<organism evidence="2">
    <name type="scientific">Tetraselmis sp. GSL018</name>
    <dbReference type="NCBI Taxonomy" id="582737"/>
    <lineage>
        <taxon>Eukaryota</taxon>
        <taxon>Viridiplantae</taxon>
        <taxon>Chlorophyta</taxon>
        <taxon>core chlorophytes</taxon>
        <taxon>Chlorodendrophyceae</taxon>
        <taxon>Chlorodendrales</taxon>
        <taxon>Chlorodendraceae</taxon>
        <taxon>Tetraselmis</taxon>
    </lineage>
</organism>
<evidence type="ECO:0000256" key="1">
    <source>
        <dbReference type="SAM" id="MobiDB-lite"/>
    </source>
</evidence>
<feature type="non-terminal residue" evidence="2">
    <location>
        <position position="1"/>
    </location>
</feature>
<accession>A0A061RAP3</accession>
<dbReference type="AlphaFoldDB" id="A0A061RAP3"/>
<dbReference type="EMBL" id="GBEZ01018756">
    <property type="protein sequence ID" value="JAC67720.1"/>
    <property type="molecule type" value="Transcribed_RNA"/>
</dbReference>
<proteinExistence type="predicted"/>
<gene>
    <name evidence="2" type="ORF">TSPGSL018_10435</name>
</gene>
<name>A0A061RAP3_9CHLO</name>
<reference evidence="2" key="1">
    <citation type="submission" date="2014-05" db="EMBL/GenBank/DDBJ databases">
        <title>The transcriptome of the halophilic microalga Tetraselmis sp. GSL018 isolated from the Great Salt Lake, Utah.</title>
        <authorList>
            <person name="Jinkerson R.E."/>
            <person name="D'Adamo S."/>
            <person name="Posewitz M.C."/>
        </authorList>
    </citation>
    <scope>NUCLEOTIDE SEQUENCE</scope>
    <source>
        <strain evidence="2">GSL018</strain>
    </source>
</reference>
<feature type="compositionally biased region" description="Polar residues" evidence="1">
    <location>
        <begin position="1"/>
        <end position="13"/>
    </location>
</feature>
<feature type="region of interest" description="Disordered" evidence="1">
    <location>
        <begin position="1"/>
        <end position="26"/>
    </location>
</feature>